<evidence type="ECO:0000313" key="3">
    <source>
        <dbReference type="Proteomes" id="UP000282985"/>
    </source>
</evidence>
<dbReference type="GO" id="GO:0016462">
    <property type="term" value="F:pyrophosphatase activity"/>
    <property type="evidence" value="ECO:0007669"/>
    <property type="project" value="TreeGrafter"/>
</dbReference>
<dbReference type="CDD" id="cd24055">
    <property type="entry name" value="ASKHA_NBD_ChPPX-like"/>
    <property type="match status" value="1"/>
</dbReference>
<protein>
    <submittedName>
        <fullName evidence="2">Phosphatase</fullName>
    </submittedName>
</protein>
<dbReference type="Proteomes" id="UP000282985">
    <property type="component" value="Unassembled WGS sequence"/>
</dbReference>
<dbReference type="OrthoDB" id="9814545at2"/>
<dbReference type="RefSeq" id="WP_127342725.1">
    <property type="nucleotide sequence ID" value="NZ_RJJX01000003.1"/>
</dbReference>
<accession>A0A434AY01</accession>
<proteinExistence type="predicted"/>
<dbReference type="Gene3D" id="3.30.420.40">
    <property type="match status" value="1"/>
</dbReference>
<name>A0A434AY01_9BACT</name>
<dbReference type="SUPFAM" id="SSF53067">
    <property type="entry name" value="Actin-like ATPase domain"/>
    <property type="match status" value="2"/>
</dbReference>
<dbReference type="InterPro" id="IPR043129">
    <property type="entry name" value="ATPase_NBD"/>
</dbReference>
<dbReference type="InterPro" id="IPR003695">
    <property type="entry name" value="Ppx_GppA_N"/>
</dbReference>
<dbReference type="Pfam" id="PF02541">
    <property type="entry name" value="Ppx-GppA"/>
    <property type="match status" value="1"/>
</dbReference>
<dbReference type="InterPro" id="IPR050273">
    <property type="entry name" value="GppA/Ppx_hydrolase"/>
</dbReference>
<comment type="caution">
    <text evidence="2">The sequence shown here is derived from an EMBL/GenBank/DDBJ whole genome shotgun (WGS) entry which is preliminary data.</text>
</comment>
<evidence type="ECO:0000259" key="1">
    <source>
        <dbReference type="Pfam" id="PF02541"/>
    </source>
</evidence>
<keyword evidence="3" id="KW-1185">Reference proteome</keyword>
<dbReference type="AlphaFoldDB" id="A0A434AY01"/>
<sequence>MQAKRIAVIDLGTNTFNLLVAEWTGERKPKILHRSKYPTKIGKGGITKHKITEKAILRARHAFEEITCITKEFEVSQYLAYATSAIRSAENGAEFVQIIEQEFHIEVDIISGDREAELIYTGTRNALELNHEPIAILDIGGGSNEIIIANNEKIFWEKSYPLGMTRLLEQFVPSDPILKTELLSIEAYLKEQLYDLFDALELHNVKTLIGSSGSFDTLKQILIAGGQPLNGSPDTQFEIKLKDFFRLHQNFLASTLEERKAMPGMDPVRVELMVIASIFIHYLVKDAGFSKLYQSSFALKEGALFDYIEQHINTDTQNNSIEVKK</sequence>
<reference evidence="2 3" key="1">
    <citation type="submission" date="2018-11" db="EMBL/GenBank/DDBJ databases">
        <title>Parancylomarina longa gen. nov., sp. nov., isolated from sediments of southern Okinawa.</title>
        <authorList>
            <person name="Fu T."/>
        </authorList>
    </citation>
    <scope>NUCLEOTIDE SEQUENCE [LARGE SCALE GENOMIC DNA]</scope>
    <source>
        <strain evidence="2 3">T3-2 S1-C</strain>
    </source>
</reference>
<feature type="domain" description="Ppx/GppA phosphatase N-terminal" evidence="1">
    <location>
        <begin position="27"/>
        <end position="311"/>
    </location>
</feature>
<dbReference type="Gene3D" id="3.30.420.150">
    <property type="entry name" value="Exopolyphosphatase. Domain 2"/>
    <property type="match status" value="1"/>
</dbReference>
<dbReference type="EMBL" id="RJJX01000003">
    <property type="protein sequence ID" value="RUT79432.1"/>
    <property type="molecule type" value="Genomic_DNA"/>
</dbReference>
<evidence type="ECO:0000313" key="2">
    <source>
        <dbReference type="EMBL" id="RUT79432.1"/>
    </source>
</evidence>
<dbReference type="PANTHER" id="PTHR30005:SF0">
    <property type="entry name" value="RETROGRADE REGULATION PROTEIN 2"/>
    <property type="match status" value="1"/>
</dbReference>
<gene>
    <name evidence="2" type="ORF">DLK05_04220</name>
</gene>
<organism evidence="2 3">
    <name type="scientific">Ancylomarina longa</name>
    <dbReference type="NCBI Taxonomy" id="2487017"/>
    <lineage>
        <taxon>Bacteria</taxon>
        <taxon>Pseudomonadati</taxon>
        <taxon>Bacteroidota</taxon>
        <taxon>Bacteroidia</taxon>
        <taxon>Marinilabiliales</taxon>
        <taxon>Marinifilaceae</taxon>
        <taxon>Ancylomarina</taxon>
    </lineage>
</organism>
<dbReference type="PANTHER" id="PTHR30005">
    <property type="entry name" value="EXOPOLYPHOSPHATASE"/>
    <property type="match status" value="1"/>
</dbReference>